<dbReference type="InterPro" id="IPR010286">
    <property type="entry name" value="METTL16/RlmF"/>
</dbReference>
<dbReference type="EMBL" id="OV725080">
    <property type="protein sequence ID" value="CAH1398604.1"/>
    <property type="molecule type" value="Genomic_DNA"/>
</dbReference>
<evidence type="ECO:0000256" key="5">
    <source>
        <dbReference type="PIRNR" id="PIRNR037350"/>
    </source>
</evidence>
<dbReference type="InterPro" id="IPR029063">
    <property type="entry name" value="SAM-dependent_MTases_sf"/>
</dbReference>
<dbReference type="Proteomes" id="UP001152798">
    <property type="component" value="Chromosome 4"/>
</dbReference>
<dbReference type="PANTHER" id="PTHR13393:SF0">
    <property type="entry name" value="RNA N6-ADENOSINE-METHYLTRANSFERASE METTL16"/>
    <property type="match status" value="1"/>
</dbReference>
<keyword evidence="4 6" id="KW-0949">S-adenosyl-L-methionine</keyword>
<feature type="region of interest" description="Disordered" evidence="7">
    <location>
        <begin position="363"/>
        <end position="455"/>
    </location>
</feature>
<protein>
    <recommendedName>
        <fullName evidence="5">U6 small nuclear RNA (adenine-(43)-N(6))-methyltransferase</fullName>
        <ecNumber evidence="5">2.1.1.-</ecNumber>
    </recommendedName>
</protein>
<feature type="compositionally biased region" description="Basic and acidic residues" evidence="7">
    <location>
        <begin position="381"/>
        <end position="396"/>
    </location>
</feature>
<feature type="binding site" evidence="6">
    <location>
        <position position="81"/>
    </location>
    <ligand>
        <name>S-adenosyl-L-methionine</name>
        <dbReference type="ChEBI" id="CHEBI:59789"/>
    </ligand>
</feature>
<dbReference type="InterPro" id="IPR017182">
    <property type="entry name" value="METTL16/PsiM"/>
</dbReference>
<feature type="binding site" evidence="6">
    <location>
        <position position="106"/>
    </location>
    <ligand>
        <name>S-adenosyl-L-methionine</name>
        <dbReference type="ChEBI" id="CHEBI:59789"/>
    </ligand>
</feature>
<organism evidence="8 9">
    <name type="scientific">Nezara viridula</name>
    <name type="common">Southern green stink bug</name>
    <name type="synonym">Cimex viridulus</name>
    <dbReference type="NCBI Taxonomy" id="85310"/>
    <lineage>
        <taxon>Eukaryota</taxon>
        <taxon>Metazoa</taxon>
        <taxon>Ecdysozoa</taxon>
        <taxon>Arthropoda</taxon>
        <taxon>Hexapoda</taxon>
        <taxon>Insecta</taxon>
        <taxon>Pterygota</taxon>
        <taxon>Neoptera</taxon>
        <taxon>Paraneoptera</taxon>
        <taxon>Hemiptera</taxon>
        <taxon>Heteroptera</taxon>
        <taxon>Panheteroptera</taxon>
        <taxon>Pentatomomorpha</taxon>
        <taxon>Pentatomoidea</taxon>
        <taxon>Pentatomidae</taxon>
        <taxon>Pentatominae</taxon>
        <taxon>Nezara</taxon>
    </lineage>
</organism>
<dbReference type="PANTHER" id="PTHR13393">
    <property type="entry name" value="SAM-DEPENDENT METHYLTRANSFERASE"/>
    <property type="match status" value="1"/>
</dbReference>
<evidence type="ECO:0000256" key="3">
    <source>
        <dbReference type="ARBA" id="ARBA00022679"/>
    </source>
</evidence>
<dbReference type="Pfam" id="PF05971">
    <property type="entry name" value="Methyltransf_10"/>
    <property type="match status" value="1"/>
</dbReference>
<feature type="compositionally biased region" description="Basic and acidic residues" evidence="7">
    <location>
        <begin position="444"/>
        <end position="455"/>
    </location>
</feature>
<evidence type="ECO:0000256" key="6">
    <source>
        <dbReference type="PIRSR" id="PIRSR037350-1"/>
    </source>
</evidence>
<evidence type="ECO:0000313" key="9">
    <source>
        <dbReference type="Proteomes" id="UP001152798"/>
    </source>
</evidence>
<evidence type="ECO:0000256" key="2">
    <source>
        <dbReference type="ARBA" id="ARBA00022603"/>
    </source>
</evidence>
<name>A0A9P0MMP4_NEZVI</name>
<reference evidence="8" key="1">
    <citation type="submission" date="2022-01" db="EMBL/GenBank/DDBJ databases">
        <authorList>
            <person name="King R."/>
        </authorList>
    </citation>
    <scope>NUCLEOTIDE SEQUENCE</scope>
</reference>
<dbReference type="OrthoDB" id="514248at2759"/>
<feature type="binding site" evidence="6">
    <location>
        <position position="129"/>
    </location>
    <ligand>
        <name>S-adenosyl-L-methionine</name>
        <dbReference type="ChEBI" id="CHEBI:59789"/>
    </ligand>
</feature>
<sequence length="506" mass="57681">MAMNKLMHPRNPYKKRPDFKQLAIDFPEFRKYAKQDLSGKINFNFKDHGAVWALTKCLLQRDFDLNVEIVPGHLVPTLPLRLNYLLWIEDLLELYRPKNVIGIDIGTGSNCIYPLLAAKKFNWTMLCTEIDIESTKCAMRNVENNYLSDKISVKAVTEDIILDGALEEDTFYDFCMCNPPFFADSEELSMESKSRSPSRKPPNNAPSGVPSELITPGGESVFIARIIADSCVLQERVRIYTVMVGKKSTLKPLKEMLRENEACSIATTMFCQGRTTRWGLAWTFIPGLDLNQVENSQKKNKQHSYVPFQYKIQKVDENTLKSVQEKLISILNDLQIETDLEDCGNSLMMTLKAFENTWINSRRKRRMEKKKEAEMSNSDKTSQESEGKKSIDDTSCKSEGTNVTGKTEEDTSKSSNGNEQQAHLPEKPKLENACTPEMSGQKRTNPDELDEKHSKRQKLEEYLVASLMLKDSDELDVITLELYFIEGTGGKEAANQLLTYVKNRLK</sequence>
<dbReference type="GO" id="GO:0070475">
    <property type="term" value="P:rRNA base methylation"/>
    <property type="evidence" value="ECO:0007669"/>
    <property type="project" value="TreeGrafter"/>
</dbReference>
<evidence type="ECO:0000313" key="8">
    <source>
        <dbReference type="EMBL" id="CAH1398604.1"/>
    </source>
</evidence>
<comment type="similarity">
    <text evidence="1 5">Belongs to the methyltransferase superfamily. METTL16/RlmF family.</text>
</comment>
<evidence type="ECO:0000256" key="1">
    <source>
        <dbReference type="ARBA" id="ARBA00005878"/>
    </source>
</evidence>
<keyword evidence="2 5" id="KW-0489">Methyltransferase</keyword>
<accession>A0A9P0MMP4</accession>
<dbReference type="Gene3D" id="3.40.50.150">
    <property type="entry name" value="Vaccinia Virus protein VP39"/>
    <property type="match status" value="1"/>
</dbReference>
<proteinExistence type="inferred from homology"/>
<dbReference type="PIRSF" id="PIRSF037350">
    <property type="entry name" value="Mtase_ZK1128_prd"/>
    <property type="match status" value="1"/>
</dbReference>
<dbReference type="GO" id="GO:0008168">
    <property type="term" value="F:methyltransferase activity"/>
    <property type="evidence" value="ECO:0007669"/>
    <property type="project" value="UniProtKB-UniRule"/>
</dbReference>
<keyword evidence="9" id="KW-1185">Reference proteome</keyword>
<dbReference type="SUPFAM" id="SSF53335">
    <property type="entry name" value="S-adenosyl-L-methionine-dependent methyltransferases"/>
    <property type="match status" value="1"/>
</dbReference>
<gene>
    <name evidence="8" type="ORF">NEZAVI_LOCUS8217</name>
</gene>
<feature type="region of interest" description="Disordered" evidence="7">
    <location>
        <begin position="188"/>
        <end position="211"/>
    </location>
</feature>
<dbReference type="GO" id="GO:0005634">
    <property type="term" value="C:nucleus"/>
    <property type="evidence" value="ECO:0007669"/>
    <property type="project" value="TreeGrafter"/>
</dbReference>
<feature type="binding site" evidence="6">
    <location>
        <position position="178"/>
    </location>
    <ligand>
        <name>S-adenosyl-L-methionine</name>
        <dbReference type="ChEBI" id="CHEBI:59789"/>
    </ligand>
</feature>
<dbReference type="AlphaFoldDB" id="A0A9P0MMP4"/>
<keyword evidence="3 5" id="KW-0808">Transferase</keyword>
<dbReference type="EC" id="2.1.1.-" evidence="5"/>
<evidence type="ECO:0000256" key="4">
    <source>
        <dbReference type="ARBA" id="ARBA00022691"/>
    </source>
</evidence>
<evidence type="ECO:0000256" key="7">
    <source>
        <dbReference type="SAM" id="MobiDB-lite"/>
    </source>
</evidence>